<evidence type="ECO:0000256" key="18">
    <source>
        <dbReference type="ARBA" id="ARBA00023055"/>
    </source>
</evidence>
<feature type="region of interest" description="Disordered" evidence="26">
    <location>
        <begin position="1"/>
        <end position="95"/>
    </location>
</feature>
<dbReference type="GO" id="GO:0046695">
    <property type="term" value="C:SLIK (SAGA-like) complex"/>
    <property type="evidence" value="ECO:0007669"/>
    <property type="project" value="InterPro"/>
</dbReference>
<dbReference type="InterPro" id="IPR037796">
    <property type="entry name" value="TAF6"/>
</dbReference>
<keyword evidence="17" id="KW-0805">Transcription regulation</keyword>
<dbReference type="Gene3D" id="3.40.525.10">
    <property type="entry name" value="CRAL-TRIO lipid binding domain"/>
    <property type="match status" value="1"/>
</dbReference>
<dbReference type="GO" id="GO:0006869">
    <property type="term" value="P:lipid transport"/>
    <property type="evidence" value="ECO:0007669"/>
    <property type="project" value="UniProtKB-KW"/>
</dbReference>
<dbReference type="GO" id="GO:0046982">
    <property type="term" value="F:protein heterodimerization activity"/>
    <property type="evidence" value="ECO:0007669"/>
    <property type="project" value="InterPro"/>
</dbReference>
<dbReference type="InterPro" id="IPR036865">
    <property type="entry name" value="CRAL-TRIO_dom_sf"/>
</dbReference>
<comment type="similarity">
    <text evidence="7">Belongs to the TAF6 family.</text>
</comment>
<feature type="region of interest" description="Disordered" evidence="26">
    <location>
        <begin position="373"/>
        <end position="429"/>
    </location>
</feature>
<keyword evidence="20" id="KW-0804">Transcription</keyword>
<keyword evidence="29" id="KW-1185">Reference proteome</keyword>
<keyword evidence="15" id="KW-0492">Microsome</keyword>
<dbReference type="Gene3D" id="1.25.40.770">
    <property type="entry name" value="TAF6, C-terminal HEAT repeat domain"/>
    <property type="match status" value="1"/>
</dbReference>
<evidence type="ECO:0000256" key="23">
    <source>
        <dbReference type="ARBA" id="ARBA00024180"/>
    </source>
</evidence>
<keyword evidence="16" id="KW-0408">Iron</keyword>
<dbReference type="Pfam" id="PF07571">
    <property type="entry name" value="TAF6_C"/>
    <property type="match status" value="1"/>
</dbReference>
<comment type="catalytic activity">
    <reaction evidence="22">
        <text>a 1,2-diacyl-sn-glycero-3-phospho-(1D-myo-inositol)(in) = a 1,2-diacyl-sn-glycero-3-phospho-(1D-myo-inositol)(out)</text>
        <dbReference type="Rhea" id="RHEA:38691"/>
        <dbReference type="ChEBI" id="CHEBI:57880"/>
    </reaction>
    <physiologicalReaction direction="left-to-right" evidence="22">
        <dbReference type="Rhea" id="RHEA:38692"/>
    </physiologicalReaction>
</comment>
<evidence type="ECO:0000256" key="24">
    <source>
        <dbReference type="ARBA" id="ARBA00076308"/>
    </source>
</evidence>
<evidence type="ECO:0000256" key="12">
    <source>
        <dbReference type="ARBA" id="ARBA00022617"/>
    </source>
</evidence>
<dbReference type="CDD" id="cd22931">
    <property type="entry name" value="HFD_TAF6"/>
    <property type="match status" value="1"/>
</dbReference>
<evidence type="ECO:0000313" key="29">
    <source>
        <dbReference type="Proteomes" id="UP000215289"/>
    </source>
</evidence>
<dbReference type="SUPFAM" id="SSF48371">
    <property type="entry name" value="ARM repeat"/>
    <property type="match status" value="1"/>
</dbReference>
<dbReference type="InterPro" id="IPR004823">
    <property type="entry name" value="TAF_TATA-bd_Histone-like_dom"/>
</dbReference>
<dbReference type="InterPro" id="IPR011442">
    <property type="entry name" value="TAF6_C"/>
</dbReference>
<keyword evidence="14" id="KW-0256">Endoplasmic reticulum</keyword>
<comment type="cofactor">
    <cofactor evidence="1">
        <name>heme b</name>
        <dbReference type="ChEBI" id="CHEBI:60344"/>
    </cofactor>
</comment>
<dbReference type="AlphaFoldDB" id="A0A3R7IA57"/>
<comment type="function">
    <text evidence="23">Non-classical phosphatidylinositol (PtdIns) transfer protein (PITP), which exhibits PtdIns-binding/transfer activity in the absence of detectable PtdCho-binding/transfer activity. Regulates PtdIns(4,5)P2 homeostasis at the plasma membrane. Heme-binding protein that may play a role in organic oxidant-induced stress responses.</text>
</comment>
<evidence type="ECO:0000256" key="14">
    <source>
        <dbReference type="ARBA" id="ARBA00022824"/>
    </source>
</evidence>
<dbReference type="FunFam" id="1.25.40.770:FF:000003">
    <property type="entry name" value="Transcription initiation factor TFIID complex subunit"/>
    <property type="match status" value="1"/>
</dbReference>
<keyword evidence="10" id="KW-0813">Transport</keyword>
<dbReference type="SUPFAM" id="SSF46938">
    <property type="entry name" value="CRAL/TRIO N-terminal domain"/>
    <property type="match status" value="1"/>
</dbReference>
<evidence type="ECO:0000256" key="19">
    <source>
        <dbReference type="ARBA" id="ARBA00023136"/>
    </source>
</evidence>
<dbReference type="InterPro" id="IPR001251">
    <property type="entry name" value="CRAL-TRIO_dom"/>
</dbReference>
<evidence type="ECO:0000256" key="20">
    <source>
        <dbReference type="ARBA" id="ARBA00023163"/>
    </source>
</evidence>
<dbReference type="SUPFAM" id="SSF47113">
    <property type="entry name" value="Histone-fold"/>
    <property type="match status" value="1"/>
</dbReference>
<feature type="compositionally biased region" description="Low complexity" evidence="26">
    <location>
        <begin position="48"/>
        <end position="69"/>
    </location>
</feature>
<feature type="compositionally biased region" description="Low complexity" evidence="26">
    <location>
        <begin position="373"/>
        <end position="384"/>
    </location>
</feature>
<proteinExistence type="inferred from homology"/>
<dbReference type="PANTHER" id="PTHR10221:SF9">
    <property type="entry name" value="TRANSCRIPTION INITIATION FACTOR TFIID SUBUNIT 6"/>
    <property type="match status" value="1"/>
</dbReference>
<evidence type="ECO:0000256" key="26">
    <source>
        <dbReference type="SAM" id="MobiDB-lite"/>
    </source>
</evidence>
<comment type="subcellular location">
    <subcellularLocation>
        <location evidence="5">Cytoplasm</location>
    </subcellularLocation>
    <subcellularLocation>
        <location evidence="4">Endoplasmic reticulum membrane</location>
        <topology evidence="4">Peripheral membrane protein</topology>
    </subcellularLocation>
    <subcellularLocation>
        <location evidence="3">Microsome membrane</location>
        <topology evidence="3">Peripheral membrane protein</topology>
    </subcellularLocation>
    <subcellularLocation>
        <location evidence="2">Nucleus</location>
    </subcellularLocation>
</comment>
<evidence type="ECO:0000256" key="22">
    <source>
        <dbReference type="ARBA" id="ARBA00024146"/>
    </source>
</evidence>
<evidence type="ECO:0000256" key="3">
    <source>
        <dbReference type="ARBA" id="ARBA00004174"/>
    </source>
</evidence>
<evidence type="ECO:0000256" key="21">
    <source>
        <dbReference type="ARBA" id="ARBA00023242"/>
    </source>
</evidence>
<dbReference type="GO" id="GO:0005789">
    <property type="term" value="C:endoplasmic reticulum membrane"/>
    <property type="evidence" value="ECO:0007669"/>
    <property type="project" value="UniProtKB-SubCell"/>
</dbReference>
<dbReference type="InterPro" id="IPR036273">
    <property type="entry name" value="CRAL/TRIO_N_dom_sf"/>
</dbReference>
<dbReference type="STRING" id="1245748.A0A3R7IA57"/>
<evidence type="ECO:0000259" key="27">
    <source>
        <dbReference type="PROSITE" id="PS50191"/>
    </source>
</evidence>
<dbReference type="EMBL" id="NIDN02000325">
    <property type="protein sequence ID" value="RLL93377.1"/>
    <property type="molecule type" value="Genomic_DNA"/>
</dbReference>
<dbReference type="GO" id="GO:0046872">
    <property type="term" value="F:metal ion binding"/>
    <property type="evidence" value="ECO:0007669"/>
    <property type="project" value="UniProtKB-KW"/>
</dbReference>
<dbReference type="GO" id="GO:0003713">
    <property type="term" value="F:transcription coactivator activity"/>
    <property type="evidence" value="ECO:0007669"/>
    <property type="project" value="TreeGrafter"/>
</dbReference>
<evidence type="ECO:0000256" key="1">
    <source>
        <dbReference type="ARBA" id="ARBA00001970"/>
    </source>
</evidence>
<dbReference type="InterPro" id="IPR011074">
    <property type="entry name" value="CRAL/TRIO_N_dom"/>
</dbReference>
<reference evidence="28 29" key="1">
    <citation type="submission" date="2018-08" db="EMBL/GenBank/DDBJ databases">
        <title>Draft genome sequences of two Aspergillus turcosus clinical strains isolated from bronchoalveolar lavage fluid: one azole-susceptible and the other azole-resistant.</title>
        <authorList>
            <person name="Parent-Michaud M."/>
            <person name="Dufresne P.J."/>
            <person name="Fournier E."/>
            <person name="Martineau C."/>
            <person name="Moreira S."/>
            <person name="Perkins V."/>
            <person name="De Repentigny L."/>
            <person name="Dufresne S.F."/>
        </authorList>
    </citation>
    <scope>NUCLEOTIDE SEQUENCE [LARGE SCALE GENOMIC DNA]</scope>
    <source>
        <strain evidence="28">HMR AF 1038</strain>
    </source>
</reference>
<evidence type="ECO:0000313" key="28">
    <source>
        <dbReference type="EMBL" id="RLL93377.1"/>
    </source>
</evidence>
<feature type="compositionally biased region" description="Basic and acidic residues" evidence="26">
    <location>
        <begin position="385"/>
        <end position="407"/>
    </location>
</feature>
<name>A0A3R7IA57_9EURO</name>
<evidence type="ECO:0000256" key="25">
    <source>
        <dbReference type="ARBA" id="ARBA00093655"/>
    </source>
</evidence>
<evidence type="ECO:0000256" key="17">
    <source>
        <dbReference type="ARBA" id="ARBA00023015"/>
    </source>
</evidence>
<evidence type="ECO:0000256" key="2">
    <source>
        <dbReference type="ARBA" id="ARBA00004123"/>
    </source>
</evidence>
<evidence type="ECO:0000256" key="13">
    <source>
        <dbReference type="ARBA" id="ARBA00022723"/>
    </source>
</evidence>
<dbReference type="CDD" id="cd00170">
    <property type="entry name" value="SEC14"/>
    <property type="match status" value="1"/>
</dbReference>
<dbReference type="Pfam" id="PF02969">
    <property type="entry name" value="TAF"/>
    <property type="match status" value="1"/>
</dbReference>
<dbReference type="GO" id="GO:0000124">
    <property type="term" value="C:SAGA complex"/>
    <property type="evidence" value="ECO:0007669"/>
    <property type="project" value="InterPro"/>
</dbReference>
<dbReference type="PANTHER" id="PTHR10221">
    <property type="entry name" value="TRANSCRIPTION INITIATION FACTOR TFIID SUBUNIT 6"/>
    <property type="match status" value="1"/>
</dbReference>
<dbReference type="InterPro" id="IPR046344">
    <property type="entry name" value="TAF6_C_sf"/>
</dbReference>
<keyword evidence="11" id="KW-0963">Cytoplasm</keyword>
<keyword evidence="18" id="KW-0445">Lipid transport</keyword>
<evidence type="ECO:0000256" key="16">
    <source>
        <dbReference type="ARBA" id="ARBA00023004"/>
    </source>
</evidence>
<evidence type="ECO:0000256" key="7">
    <source>
        <dbReference type="ARBA" id="ARBA00007688"/>
    </source>
</evidence>
<dbReference type="OrthoDB" id="361039at2759"/>
<dbReference type="InterPro" id="IPR016024">
    <property type="entry name" value="ARM-type_fold"/>
</dbReference>
<dbReference type="FunFam" id="3.40.525.10:FF:000017">
    <property type="entry name" value="Phosphatidylinositol transfer protein sfh5"/>
    <property type="match status" value="1"/>
</dbReference>
<accession>A0A3R7IA57</accession>
<dbReference type="SMART" id="SM00516">
    <property type="entry name" value="SEC14"/>
    <property type="match status" value="1"/>
</dbReference>
<evidence type="ECO:0000256" key="5">
    <source>
        <dbReference type="ARBA" id="ARBA00004496"/>
    </source>
</evidence>
<protein>
    <recommendedName>
        <fullName evidence="8">Phosphatidylinositol transfer protein SFH5</fullName>
    </recommendedName>
    <alternativeName>
        <fullName evidence="9">Phosphatidylinositol transfer protein sfh5</fullName>
    </alternativeName>
    <alternativeName>
        <fullName evidence="24">TBP-associated factor 6</fullName>
    </alternativeName>
    <alternativeName>
        <fullName evidence="25">Transcription initiation factor TFIID subunit 6</fullName>
    </alternativeName>
</protein>
<keyword evidence="12" id="KW-0349">Heme</keyword>
<dbReference type="SMART" id="SM00803">
    <property type="entry name" value="TAF"/>
    <property type="match status" value="1"/>
</dbReference>
<evidence type="ECO:0000256" key="9">
    <source>
        <dbReference type="ARBA" id="ARBA00021725"/>
    </source>
</evidence>
<dbReference type="PROSITE" id="PS50191">
    <property type="entry name" value="CRAL_TRIO"/>
    <property type="match status" value="1"/>
</dbReference>
<comment type="similarity">
    <text evidence="6">Belongs to the SFH5 family.</text>
</comment>
<keyword evidence="13" id="KW-0479">Metal-binding</keyword>
<keyword evidence="19" id="KW-0472">Membrane</keyword>
<dbReference type="SUPFAM" id="SSF52087">
    <property type="entry name" value="CRAL/TRIO domain"/>
    <property type="match status" value="1"/>
</dbReference>
<organism evidence="28 29">
    <name type="scientific">Aspergillus turcosus</name>
    <dbReference type="NCBI Taxonomy" id="1245748"/>
    <lineage>
        <taxon>Eukaryota</taxon>
        <taxon>Fungi</taxon>
        <taxon>Dikarya</taxon>
        <taxon>Ascomycota</taxon>
        <taxon>Pezizomycotina</taxon>
        <taxon>Eurotiomycetes</taxon>
        <taxon>Eurotiomycetidae</taxon>
        <taxon>Eurotiales</taxon>
        <taxon>Aspergillaceae</taxon>
        <taxon>Aspergillus</taxon>
        <taxon>Aspergillus subgen. Fumigati</taxon>
    </lineage>
</organism>
<dbReference type="InterPro" id="IPR009072">
    <property type="entry name" value="Histone-fold"/>
</dbReference>
<dbReference type="GO" id="GO:0051123">
    <property type="term" value="P:RNA polymerase II preinitiation complex assembly"/>
    <property type="evidence" value="ECO:0007669"/>
    <property type="project" value="TreeGrafter"/>
</dbReference>
<dbReference type="Gene3D" id="1.10.20.10">
    <property type="entry name" value="Histone, subunit A"/>
    <property type="match status" value="1"/>
</dbReference>
<dbReference type="Pfam" id="PF00650">
    <property type="entry name" value="CRAL_TRIO"/>
    <property type="match status" value="1"/>
</dbReference>
<comment type="caution">
    <text evidence="28">The sequence shown here is derived from an EMBL/GenBank/DDBJ whole genome shotgun (WGS) entry which is preliminary data.</text>
</comment>
<evidence type="ECO:0000256" key="11">
    <source>
        <dbReference type="ARBA" id="ARBA00022490"/>
    </source>
</evidence>
<dbReference type="GO" id="GO:0005669">
    <property type="term" value="C:transcription factor TFIID complex"/>
    <property type="evidence" value="ECO:0007669"/>
    <property type="project" value="InterPro"/>
</dbReference>
<evidence type="ECO:0000256" key="4">
    <source>
        <dbReference type="ARBA" id="ARBA00004406"/>
    </source>
</evidence>
<evidence type="ECO:0000256" key="10">
    <source>
        <dbReference type="ARBA" id="ARBA00022448"/>
    </source>
</evidence>
<dbReference type="CDD" id="cd08050">
    <property type="entry name" value="TAF6C"/>
    <property type="match status" value="1"/>
</dbReference>
<sequence length="874" mass="95635">MADQQPEKTAVPAADAPDSQPTVITNTDTPKETTETETAEPQSENKPETTTAQPADETTAAQPTTAETPAEADKAPAEEQQPPEAEEEKPVAEQPEQPAYLAKNPALAQFFERLPAILSSTGHAEMWGVPLKDSDDAPTVNVLIKFLRANEGNVKLAEEQLTKALKWRKEMNPTALAESTSYSATKFGGLGYLTIYKEANGAETVVTWNIYGGVKDINTTFGDMDEFVRWRVALMELAVKELKMAEATSVIDYDGEDPYQMIQVHDYLNVSFLRLNPAIKAATKKTIEVFTTAYPELLREKFFVNVPAIMGWMFAAMKVFLSKNTTRKFHPISNGANLAREFPSLKEQFPKVYGGSAPDLREGARTVNLIQEEPAPVATEAAANEEPKEQGKENKEDAAQQESKTEPAPEQPKADTAVTAQEAPASEANMSVWNPDNIRDVAESVGIVNLSNDVTENLARDVEYRVAQVLEEALKFMRHSRRTLLTTQDVAQALRVLDVEPLYGYETTRPLRFGEASLGPGQPLFYVEDEEVDFEKLINAPLPKVPREISFTAHWLAVEGVQPSIPQNPTAADSRNLELTAKGPNANSTLAAMSGTGNMAVKPLVKHVLSKELQLYFEKVCNAFLDESSEEYRTSGYASLREDPGLHQLVPYFVQFISEKVTHGLKDIFVLTQVMHMAEALVQNKSLYVDPYIASLVPPILTCLIGRQLGVNADLSEQFALRDLAASLLGLIAKKYSHSSHTLTPRLARSCLKTFLDPSKPFGAHYGAIIGLHAVGGTEAVRVLILPNLSTYASLLADGMAEDNPRRPEAEKVLGALLAVLSTLPEGRKNLANGHGAIVTDELRERLKAKVGDIIAGRIADAGEVQMAYAILEG</sequence>
<keyword evidence="21" id="KW-0539">Nucleus</keyword>
<dbReference type="Proteomes" id="UP000215289">
    <property type="component" value="Unassembled WGS sequence"/>
</dbReference>
<evidence type="ECO:0000256" key="6">
    <source>
        <dbReference type="ARBA" id="ARBA00006667"/>
    </source>
</evidence>
<gene>
    <name evidence="28" type="ORF">CFD26_100614</name>
</gene>
<feature type="domain" description="CRAL-TRIO" evidence="27">
    <location>
        <begin position="225"/>
        <end position="361"/>
    </location>
</feature>
<evidence type="ECO:0000256" key="8">
    <source>
        <dbReference type="ARBA" id="ARBA00018320"/>
    </source>
</evidence>
<evidence type="ECO:0000256" key="15">
    <source>
        <dbReference type="ARBA" id="ARBA00022848"/>
    </source>
</evidence>
<dbReference type="GO" id="GO:0016251">
    <property type="term" value="F:RNA polymerase II general transcription initiation factor activity"/>
    <property type="evidence" value="ECO:0007669"/>
    <property type="project" value="InterPro"/>
</dbReference>
<dbReference type="GO" id="GO:0006325">
    <property type="term" value="P:chromatin organization"/>
    <property type="evidence" value="ECO:0007669"/>
    <property type="project" value="UniProtKB-ARBA"/>
</dbReference>
<dbReference type="Pfam" id="PF03765">
    <property type="entry name" value="CRAL_TRIO_N"/>
    <property type="match status" value="1"/>
</dbReference>
<dbReference type="FunFam" id="1.10.20.10:FF:000033">
    <property type="entry name" value="Transcription initiation factor TFIID complex subunit"/>
    <property type="match status" value="1"/>
</dbReference>